<comment type="caution">
    <text evidence="1">The sequence shown here is derived from an EMBL/GenBank/DDBJ whole genome shotgun (WGS) entry which is preliminary data.</text>
</comment>
<sequence>MRHQHGLKVIAVQQTRTNSRNNGIDVFKDGSQLNANHIARNGCFQDARTYGLRKFCRFLNIIAGNGQERESLKRHFFCVARAGYHPDILLGNLEIAHQVFADHNIVVRDHAFNGRNHELPFQRAAHPDFSHILLHKR</sequence>
<evidence type="ECO:0000313" key="1">
    <source>
        <dbReference type="EMBL" id="MPN38426.1"/>
    </source>
</evidence>
<reference evidence="1" key="1">
    <citation type="submission" date="2019-08" db="EMBL/GenBank/DDBJ databases">
        <authorList>
            <person name="Kucharzyk K."/>
            <person name="Murdoch R.W."/>
            <person name="Higgins S."/>
            <person name="Loffler F."/>
        </authorList>
    </citation>
    <scope>NUCLEOTIDE SEQUENCE</scope>
</reference>
<organism evidence="1">
    <name type="scientific">bioreactor metagenome</name>
    <dbReference type="NCBI Taxonomy" id="1076179"/>
    <lineage>
        <taxon>unclassified sequences</taxon>
        <taxon>metagenomes</taxon>
        <taxon>ecological metagenomes</taxon>
    </lineage>
</organism>
<gene>
    <name evidence="1" type="ORF">SDC9_185950</name>
</gene>
<proteinExistence type="predicted"/>
<protein>
    <submittedName>
        <fullName evidence="1">Uncharacterized protein</fullName>
    </submittedName>
</protein>
<dbReference type="EMBL" id="VSSQ01093654">
    <property type="protein sequence ID" value="MPN38426.1"/>
    <property type="molecule type" value="Genomic_DNA"/>
</dbReference>
<accession>A0A645HII7</accession>
<dbReference type="AlphaFoldDB" id="A0A645HII7"/>
<name>A0A645HII7_9ZZZZ</name>